<evidence type="ECO:0000313" key="8">
    <source>
        <dbReference type="EnsemblPlants" id="Solyc02g021260.2.1"/>
    </source>
</evidence>
<dbReference type="InterPro" id="IPR003340">
    <property type="entry name" value="B3_DNA-bd"/>
</dbReference>
<dbReference type="InterPro" id="IPR044837">
    <property type="entry name" value="REM16-like"/>
</dbReference>
<dbReference type="InterPro" id="IPR015300">
    <property type="entry name" value="DNA-bd_pseudobarrel_sf"/>
</dbReference>
<dbReference type="PaxDb" id="4081-Solyc02g021260.1.1"/>
<feature type="domain" description="TF-B3" evidence="7">
    <location>
        <begin position="1288"/>
        <end position="1383"/>
    </location>
</feature>
<dbReference type="Gramene" id="Solyc02g021260.2.1">
    <property type="protein sequence ID" value="Solyc02g021260.2.1"/>
    <property type="gene ID" value="Solyc02g021260.2"/>
</dbReference>
<evidence type="ECO:0000256" key="2">
    <source>
        <dbReference type="ARBA" id="ARBA00023015"/>
    </source>
</evidence>
<feature type="domain" description="TF-B3" evidence="7">
    <location>
        <begin position="30"/>
        <end position="108"/>
    </location>
</feature>
<evidence type="ECO:0000256" key="1">
    <source>
        <dbReference type="ARBA" id="ARBA00004123"/>
    </source>
</evidence>
<dbReference type="OrthoDB" id="623918at2759"/>
<proteinExistence type="predicted"/>
<dbReference type="Proteomes" id="UP000004994">
    <property type="component" value="Chromosome 2"/>
</dbReference>
<dbReference type="GeneID" id="101244431"/>
<keyword evidence="5" id="KW-0539">Nucleus</keyword>
<dbReference type="PROSITE" id="PS50863">
    <property type="entry name" value="B3"/>
    <property type="match status" value="7"/>
</dbReference>
<protein>
    <recommendedName>
        <fullName evidence="7">TF-B3 domain-containing protein</fullName>
    </recommendedName>
</protein>
<accession>A0A3Q7EVR0</accession>
<dbReference type="SUPFAM" id="SSF101936">
    <property type="entry name" value="DNA-binding pseudobarrel domain"/>
    <property type="match status" value="7"/>
</dbReference>
<evidence type="ECO:0000256" key="5">
    <source>
        <dbReference type="ARBA" id="ARBA00023242"/>
    </source>
</evidence>
<dbReference type="GO" id="GO:0005634">
    <property type="term" value="C:nucleus"/>
    <property type="evidence" value="ECO:0007669"/>
    <property type="project" value="UniProtKB-SubCell"/>
</dbReference>
<dbReference type="InParanoid" id="A0A3Q7EVR0"/>
<dbReference type="CDD" id="cd10017">
    <property type="entry name" value="B3_DNA"/>
    <property type="match status" value="7"/>
</dbReference>
<dbReference type="EnsemblPlants" id="Solyc02g021260.2.1">
    <property type="protein sequence ID" value="Solyc02g021260.2.1"/>
    <property type="gene ID" value="Solyc02g021260.2"/>
</dbReference>
<dbReference type="KEGG" id="sly:101244431"/>
<reference evidence="8" key="1">
    <citation type="journal article" date="2012" name="Nature">
        <title>The tomato genome sequence provides insights into fleshy fruit evolution.</title>
        <authorList>
            <consortium name="Tomato Genome Consortium"/>
        </authorList>
    </citation>
    <scope>NUCLEOTIDE SEQUENCE [LARGE SCALE GENOMIC DNA]</scope>
    <source>
        <strain evidence="8">cv. Heinz 1706</strain>
    </source>
</reference>
<feature type="domain" description="TF-B3" evidence="7">
    <location>
        <begin position="1088"/>
        <end position="1183"/>
    </location>
</feature>
<keyword evidence="9" id="KW-1185">Reference proteome</keyword>
<dbReference type="Pfam" id="PF02362">
    <property type="entry name" value="B3"/>
    <property type="match status" value="7"/>
</dbReference>
<comment type="subcellular location">
    <subcellularLocation>
        <location evidence="1">Nucleus</location>
    </subcellularLocation>
</comment>
<keyword evidence="2" id="KW-0805">Transcription regulation</keyword>
<dbReference type="SMR" id="A0A3Q7EVR0"/>
<keyword evidence="4" id="KW-0804">Transcription</keyword>
<evidence type="ECO:0000256" key="4">
    <source>
        <dbReference type="ARBA" id="ARBA00023163"/>
    </source>
</evidence>
<dbReference type="SMART" id="SM01019">
    <property type="entry name" value="B3"/>
    <property type="match status" value="7"/>
</dbReference>
<dbReference type="GO" id="GO:0003677">
    <property type="term" value="F:DNA binding"/>
    <property type="evidence" value="ECO:0007669"/>
    <property type="project" value="UniProtKB-KW"/>
</dbReference>
<organism evidence="8">
    <name type="scientific">Solanum lycopersicum</name>
    <name type="common">Tomato</name>
    <name type="synonym">Lycopersicon esculentum</name>
    <dbReference type="NCBI Taxonomy" id="4081"/>
    <lineage>
        <taxon>Eukaryota</taxon>
        <taxon>Viridiplantae</taxon>
        <taxon>Streptophyta</taxon>
        <taxon>Embryophyta</taxon>
        <taxon>Tracheophyta</taxon>
        <taxon>Spermatophyta</taxon>
        <taxon>Magnoliopsida</taxon>
        <taxon>eudicotyledons</taxon>
        <taxon>Gunneridae</taxon>
        <taxon>Pentapetalae</taxon>
        <taxon>asterids</taxon>
        <taxon>lamiids</taxon>
        <taxon>Solanales</taxon>
        <taxon>Solanaceae</taxon>
        <taxon>Solanoideae</taxon>
        <taxon>Solaneae</taxon>
        <taxon>Solanum</taxon>
        <taxon>Solanum subgen. Lycopersicon</taxon>
    </lineage>
</organism>
<keyword evidence="3" id="KW-0238">DNA-binding</keyword>
<name>A0A3Q7EVR0_SOLLC</name>
<feature type="region of interest" description="Disordered" evidence="6">
    <location>
        <begin position="1018"/>
        <end position="1051"/>
    </location>
</feature>
<dbReference type="PANTHER" id="PTHR31391">
    <property type="entry name" value="B3 DOMAIN-CONTAINING PROTEIN OS11G0197600-RELATED"/>
    <property type="match status" value="1"/>
</dbReference>
<feature type="domain" description="TF-B3" evidence="7">
    <location>
        <begin position="445"/>
        <end position="539"/>
    </location>
</feature>
<sequence>MASSSSTKNNTVVQSRFIKIILFPHECIHLSIPHDFERRCCNDILSPVHLEVPTGQVWEVELRHSEGHIWFTKGWQDFCDYYSISRGHFLMFGYNTPSHFDVTIFDVSAAEIEYPYSSRTFHFHETHHAPIIDLSESDVDIMEDTPRRQKLKEKVVDHSLENLCYGQISKRKRHGDDVASPSFTKKVQNCRIHKKDSKSVYDQNKTVMEKESSTAYQQAKAFKSKNPFIISFMQPSYVSASFNLSIPLKFARKYFLENNGNLVLRVPGIGSWSVKCTLGMTNGKVGSGWKAFVQDNKLKVGDVCVFEVLKGQLFVDVIIFRAAGSTLMHNIVAEVPRVPCSQPKVVQTKKSKQHTGGSYGLNLKIKEEQGEGTEILGHCPSGRGSKRKQPEVDAVVPSFTKKAQNCRIHKKDSKSVYDQNKTVMEKESSTAYQQAKAFKYKNPFTISFMQPSYVSASFNLSIPLKFARKYFLENNGNLVLRVPGIGSWSVKCTLGMTNGKVGSGWKAFVQDNKLKVGDVCVFEVLKGQLFVDVIIFRAAGSTLMHNIVAEVSRVPYSQPKVVQTKKSKQHTGGSYGLNLKIKVEQGEGTEILGHCPSGRGSKRKQSEVDAVVPSFTKKAQNCRIHKKDSKSVYDQNKTVMEKESSTAYQQAKAFKSKNPFTISFMQPSYVSASFNLSIPLKFARKYFLENNGNLVLRVPGIGSWSVKCTLGMTNGKVGSGWKAFVQDNKLKVGDICVFEVLKGQLFVDVIIFRVAGSTLMHNIVAEVPRVPCSQPKVVQTKKSKQHTGGSYGLNLKIKEEQGEGTEILGHCPSGRGSKRKQPEVDAVVSSFTRKTKKSGGSCGLHKKQSKIVYDKNKTVTDKKSSIAYQRAKAFKSKNPFIVSFMQPSYISKHYILKIWSAFARKYFLENDGNLVLRVSGSGSWSVKCTITTASAKFNYGWKTFVLENELKLGDVCVFEVIKGGQLFVDVTIFRAAGSIIVAEVPGRSDRKSKVIKEEHGKGTEIEHSVKVLGHCPLGNDSKRRRPARKAEDVASPSFTRKPKKSGESCRMHKQQTKMVNAKRKTVLDKEMTIAYQRAKAFRSKNPFVIYFMQPSYVSRPYNLHMTFSYAQKYLWEKCGDLVLRAAGRGSWSVKYDLGLPEGRIRLSWRAFVLDNKLKSGDVCVFELIKGTQPFLDVIIFRANERKPKHTTDGGVSGFRNKIIKTENSVPCPRTKIDHSRKHNLEKKHKGDSDGFITSKVKEELREGTLRHGQQSTSFCMGTVVAKEMVLAYQKAKAFTSENPFFLSFMQPSYVSLARGPIQLSIASSVARKFFSTRQSDVVLEVSSKRRWTVKCSVGIKTAKFSCGWKEFVVDNKLKVGDVCIFEWTGRPNLVFNVIIFPSCGGI</sequence>
<evidence type="ECO:0000259" key="7">
    <source>
        <dbReference type="PROSITE" id="PS50863"/>
    </source>
</evidence>
<feature type="domain" description="TF-B3" evidence="7">
    <location>
        <begin position="661"/>
        <end position="755"/>
    </location>
</feature>
<evidence type="ECO:0000313" key="9">
    <source>
        <dbReference type="Proteomes" id="UP000004994"/>
    </source>
</evidence>
<feature type="domain" description="TF-B3" evidence="7">
    <location>
        <begin position="229"/>
        <end position="323"/>
    </location>
</feature>
<evidence type="ECO:0000256" key="6">
    <source>
        <dbReference type="SAM" id="MobiDB-lite"/>
    </source>
</evidence>
<dbReference type="OMA" id="TLMHNIV"/>
<feature type="domain" description="TF-B3" evidence="7">
    <location>
        <begin position="881"/>
        <end position="976"/>
    </location>
</feature>
<dbReference type="STRING" id="4081.A0A3Q7EVR0"/>
<reference evidence="8" key="2">
    <citation type="submission" date="2019-01" db="UniProtKB">
        <authorList>
            <consortium name="EnsemblPlants"/>
        </authorList>
    </citation>
    <scope>IDENTIFICATION</scope>
    <source>
        <strain evidence="8">cv. Heinz 1706</strain>
    </source>
</reference>
<dbReference type="Gene3D" id="2.40.330.10">
    <property type="entry name" value="DNA-binding pseudobarrel domain"/>
    <property type="match status" value="7"/>
</dbReference>
<evidence type="ECO:0000256" key="3">
    <source>
        <dbReference type="ARBA" id="ARBA00023125"/>
    </source>
</evidence>
<dbReference type="PANTHER" id="PTHR31391:SF155">
    <property type="entry name" value="B3 DOMAIN-CONTAINING PROTEIN OS11G0197600"/>
    <property type="match status" value="1"/>
</dbReference>